<feature type="region of interest" description="Disordered" evidence="1">
    <location>
        <begin position="24"/>
        <end position="72"/>
    </location>
</feature>
<sequence>MTISSKTPTDQELAMLTQSIAEFDDMDIDKSPGNWDDTPAATKRRPYDDIEDDDKKHVFKKGKKPDMQPSTK</sequence>
<name>A0A8T0XJR2_PANVG</name>
<evidence type="ECO:0000313" key="3">
    <source>
        <dbReference type="Proteomes" id="UP000823388"/>
    </source>
</evidence>
<dbReference type="EMBL" id="CM029037">
    <property type="protein sequence ID" value="KAG2660150.1"/>
    <property type="molecule type" value="Genomic_DNA"/>
</dbReference>
<dbReference type="AlphaFoldDB" id="A0A8T0XJR2"/>
<protein>
    <submittedName>
        <fullName evidence="2">Uncharacterized protein</fullName>
    </submittedName>
</protein>
<accession>A0A8T0XJR2</accession>
<reference evidence="2" key="1">
    <citation type="submission" date="2020-05" db="EMBL/GenBank/DDBJ databases">
        <title>WGS assembly of Panicum virgatum.</title>
        <authorList>
            <person name="Lovell J.T."/>
            <person name="Jenkins J."/>
            <person name="Shu S."/>
            <person name="Juenger T.E."/>
            <person name="Schmutz J."/>
        </authorList>
    </citation>
    <scope>NUCLEOTIDE SEQUENCE</scope>
    <source>
        <strain evidence="2">AP13</strain>
    </source>
</reference>
<feature type="compositionally biased region" description="Basic and acidic residues" evidence="1">
    <location>
        <begin position="45"/>
        <end position="56"/>
    </location>
</feature>
<keyword evidence="3" id="KW-1185">Reference proteome</keyword>
<evidence type="ECO:0000313" key="2">
    <source>
        <dbReference type="EMBL" id="KAG2660150.1"/>
    </source>
</evidence>
<organism evidence="2 3">
    <name type="scientific">Panicum virgatum</name>
    <name type="common">Blackwell switchgrass</name>
    <dbReference type="NCBI Taxonomy" id="38727"/>
    <lineage>
        <taxon>Eukaryota</taxon>
        <taxon>Viridiplantae</taxon>
        <taxon>Streptophyta</taxon>
        <taxon>Embryophyta</taxon>
        <taxon>Tracheophyta</taxon>
        <taxon>Spermatophyta</taxon>
        <taxon>Magnoliopsida</taxon>
        <taxon>Liliopsida</taxon>
        <taxon>Poales</taxon>
        <taxon>Poaceae</taxon>
        <taxon>PACMAD clade</taxon>
        <taxon>Panicoideae</taxon>
        <taxon>Panicodae</taxon>
        <taxon>Paniceae</taxon>
        <taxon>Panicinae</taxon>
        <taxon>Panicum</taxon>
        <taxon>Panicum sect. Hiantes</taxon>
    </lineage>
</organism>
<dbReference type="Proteomes" id="UP000823388">
    <property type="component" value="Chromosome 1K"/>
</dbReference>
<gene>
    <name evidence="2" type="ORF">PVAP13_1KG408305</name>
</gene>
<comment type="caution">
    <text evidence="2">The sequence shown here is derived from an EMBL/GenBank/DDBJ whole genome shotgun (WGS) entry which is preliminary data.</text>
</comment>
<proteinExistence type="predicted"/>
<evidence type="ECO:0000256" key="1">
    <source>
        <dbReference type="SAM" id="MobiDB-lite"/>
    </source>
</evidence>